<dbReference type="Gene3D" id="3.40.50.620">
    <property type="entry name" value="HUPs"/>
    <property type="match status" value="1"/>
</dbReference>
<evidence type="ECO:0000256" key="8">
    <source>
        <dbReference type="SAM" id="MobiDB-lite"/>
    </source>
</evidence>
<feature type="binding site" evidence="6">
    <location>
        <begin position="365"/>
        <end position="372"/>
    </location>
    <ligand>
        <name>FAD</name>
        <dbReference type="ChEBI" id="CHEBI:57692"/>
    </ligand>
</feature>
<feature type="site" description="Electron transfer via tryptophanyl radical" evidence="7">
    <location>
        <position position="397"/>
    </location>
</feature>
<evidence type="ECO:0000256" key="7">
    <source>
        <dbReference type="PIRSR" id="PIRSR602081-2"/>
    </source>
</evidence>
<evidence type="ECO:0000256" key="2">
    <source>
        <dbReference type="ARBA" id="ARBA00005862"/>
    </source>
</evidence>
<dbReference type="GO" id="GO:0005634">
    <property type="term" value="C:nucleus"/>
    <property type="evidence" value="ECO:0007669"/>
    <property type="project" value="TreeGrafter"/>
</dbReference>
<dbReference type="Proteomes" id="UP001194580">
    <property type="component" value="Unassembled WGS sequence"/>
</dbReference>
<feature type="site" description="Electron transfer via tryptophanyl radical" evidence="7">
    <location>
        <position position="483"/>
    </location>
</feature>
<evidence type="ECO:0000313" key="10">
    <source>
        <dbReference type="EMBL" id="KAG0273217.1"/>
    </source>
</evidence>
<feature type="binding site" evidence="6">
    <location>
        <begin position="323"/>
        <end position="327"/>
    </location>
    <ligand>
        <name>FAD</name>
        <dbReference type="ChEBI" id="CHEBI:57692"/>
    </ligand>
</feature>
<feature type="region of interest" description="Disordered" evidence="8">
    <location>
        <begin position="1"/>
        <end position="21"/>
    </location>
</feature>
<comment type="caution">
    <text evidence="10">The sequence shown here is derived from an EMBL/GenBank/DDBJ whole genome shotgun (WGS) entry which is preliminary data.</text>
</comment>
<dbReference type="FunFam" id="1.10.579.10:FF:000003">
    <property type="entry name" value="Deoxyribodipyrimidine photo-lyase"/>
    <property type="match status" value="1"/>
</dbReference>
<dbReference type="InterPro" id="IPR014729">
    <property type="entry name" value="Rossmann-like_a/b/a_fold"/>
</dbReference>
<comment type="cofactor">
    <cofactor evidence="6">
        <name>FAD</name>
        <dbReference type="ChEBI" id="CHEBI:57692"/>
    </cofactor>
    <text evidence="6">Binds 1 FAD per subunit.</text>
</comment>
<sequence length="573" mass="65476">MSPTKRPAQENSDNDDDTPSVKQFKKHVSSYAAITTKGSGSHSTATIATPTTTTKIQIKAEDQDHAEPIVTRNVLMWFRNDLRIRDNKALYAASMRSKVGGNNKFLIALYIISEEEWKEHDEAAVKIDFWMRNLTTLKASLDKLAIPLVVKTAPKKTDVAKVVEGVVSDMDVSHVFWSGELMVDERKRDRLVREALEKHSGVYVEEHEDQCIVSPEDVRTKTGNPYAVFTPFYNTWCRLVETEPHYLEITEMPDANPPEAKEIFAEHFKTNPPSSHPHPLDINEMKRRYPAGEDEAHTRLEKFIQEKGKGYHQGRDVPDQDGTSVLSPYLNAGVLSTRQCVVAARTANKNKIQSGDEGLKTWIKELGWREFYRHILVAFPRVCMSRAFQPKTERVQWSDNDAHFQLWTEGKTGFPIVDAGKRYLLLLASCMRQLKATGYMHNRLRMIVACFLVKDLLVNWQKGEKYFMNSLIDGDLASNNGGWQWSASTGTDSQPYFRVFNPLLQSKRYDPKGEYIRRWVPELKTLTEQQIHDPSQALSPKEFAKLGYPKPIVDHAEAKTKYLEEFKRALALA</sequence>
<dbReference type="PANTHER" id="PTHR11455:SF18">
    <property type="entry name" value="SI:CH1073-390K14.1"/>
    <property type="match status" value="1"/>
</dbReference>
<evidence type="ECO:0000256" key="4">
    <source>
        <dbReference type="ARBA" id="ARBA00022827"/>
    </source>
</evidence>
<evidence type="ECO:0000256" key="3">
    <source>
        <dbReference type="ARBA" id="ARBA00022630"/>
    </source>
</evidence>
<dbReference type="PROSITE" id="PS51645">
    <property type="entry name" value="PHR_CRY_ALPHA_BETA"/>
    <property type="match status" value="1"/>
</dbReference>
<dbReference type="PRINTS" id="PR00147">
    <property type="entry name" value="DNAPHOTLYASE"/>
</dbReference>
<dbReference type="InterPro" id="IPR006050">
    <property type="entry name" value="DNA_photolyase_N"/>
</dbReference>
<accession>A0AAD4DAK1</accession>
<dbReference type="SUPFAM" id="SSF52425">
    <property type="entry name" value="Cryptochrome/photolyase, N-terminal domain"/>
    <property type="match status" value="1"/>
</dbReference>
<dbReference type="Pfam" id="PF00875">
    <property type="entry name" value="DNA_photolyase"/>
    <property type="match status" value="1"/>
</dbReference>
<dbReference type="PANTHER" id="PTHR11455">
    <property type="entry name" value="CRYPTOCHROME"/>
    <property type="match status" value="1"/>
</dbReference>
<organism evidence="10 11">
    <name type="scientific">Linnemannia exigua</name>
    <dbReference type="NCBI Taxonomy" id="604196"/>
    <lineage>
        <taxon>Eukaryota</taxon>
        <taxon>Fungi</taxon>
        <taxon>Fungi incertae sedis</taxon>
        <taxon>Mucoromycota</taxon>
        <taxon>Mortierellomycotina</taxon>
        <taxon>Mortierellomycetes</taxon>
        <taxon>Mortierellales</taxon>
        <taxon>Mortierellaceae</taxon>
        <taxon>Linnemannia</taxon>
    </lineage>
</organism>
<evidence type="ECO:0000313" key="11">
    <source>
        <dbReference type="Proteomes" id="UP001194580"/>
    </source>
</evidence>
<dbReference type="Gene3D" id="1.25.40.80">
    <property type="match status" value="1"/>
</dbReference>
<dbReference type="InterPro" id="IPR002081">
    <property type="entry name" value="Cryptochrome/DNA_photolyase_1"/>
</dbReference>
<comment type="similarity">
    <text evidence="2">Belongs to the DNA photolyase class-1 family.</text>
</comment>
<dbReference type="EMBL" id="JAAAIL010000781">
    <property type="protein sequence ID" value="KAG0273217.1"/>
    <property type="molecule type" value="Genomic_DNA"/>
</dbReference>
<dbReference type="GO" id="GO:0032922">
    <property type="term" value="P:circadian regulation of gene expression"/>
    <property type="evidence" value="ECO:0007669"/>
    <property type="project" value="TreeGrafter"/>
</dbReference>
<dbReference type="GO" id="GO:0071949">
    <property type="term" value="F:FAD binding"/>
    <property type="evidence" value="ECO:0007669"/>
    <property type="project" value="TreeGrafter"/>
</dbReference>
<keyword evidence="4 6" id="KW-0274">FAD</keyword>
<feature type="site" description="Electron transfer via tryptophanyl radical" evidence="7">
    <location>
        <position position="460"/>
    </location>
</feature>
<dbReference type="Pfam" id="PF03441">
    <property type="entry name" value="FAD_binding_7"/>
    <property type="match status" value="1"/>
</dbReference>
<dbReference type="InterPro" id="IPR036134">
    <property type="entry name" value="Crypto/Photolyase_FAD-like_sf"/>
</dbReference>
<feature type="domain" description="Photolyase/cryptochrome alpha/beta" evidence="9">
    <location>
        <begin position="72"/>
        <end position="212"/>
    </location>
</feature>
<dbReference type="InterPro" id="IPR005101">
    <property type="entry name" value="Cryptochr/Photolyase_FAD-bd"/>
</dbReference>
<dbReference type="InterPro" id="IPR036155">
    <property type="entry name" value="Crypto/Photolyase_N_sf"/>
</dbReference>
<gene>
    <name evidence="10" type="ORF">BGZ95_010963</name>
</gene>
<evidence type="ECO:0000256" key="5">
    <source>
        <dbReference type="ARBA" id="ARBA00022991"/>
    </source>
</evidence>
<dbReference type="GO" id="GO:0006950">
    <property type="term" value="P:response to stress"/>
    <property type="evidence" value="ECO:0007669"/>
    <property type="project" value="UniProtKB-ARBA"/>
</dbReference>
<keyword evidence="3 6" id="KW-0285">Flavoprotein</keyword>
<comment type="cofactor">
    <cofactor evidence="1">
        <name>(6R)-5,10-methylene-5,6,7,8-tetrahydrofolate</name>
        <dbReference type="ChEBI" id="CHEBI:15636"/>
    </cofactor>
</comment>
<dbReference type="GO" id="GO:0003677">
    <property type="term" value="F:DNA binding"/>
    <property type="evidence" value="ECO:0007669"/>
    <property type="project" value="TreeGrafter"/>
</dbReference>
<keyword evidence="5" id="KW-0157">Chromophore</keyword>
<evidence type="ECO:0000256" key="1">
    <source>
        <dbReference type="ARBA" id="ARBA00001932"/>
    </source>
</evidence>
<dbReference type="GO" id="GO:0003904">
    <property type="term" value="F:deoxyribodipyrimidine photo-lyase activity"/>
    <property type="evidence" value="ECO:0007669"/>
    <property type="project" value="TreeGrafter"/>
</dbReference>
<protein>
    <recommendedName>
        <fullName evidence="9">Photolyase/cryptochrome alpha/beta domain-containing protein</fullName>
    </recommendedName>
</protein>
<evidence type="ECO:0000259" key="9">
    <source>
        <dbReference type="PROSITE" id="PS51645"/>
    </source>
</evidence>
<feature type="binding site" evidence="6">
    <location>
        <position position="362"/>
    </location>
    <ligand>
        <name>FAD</name>
        <dbReference type="ChEBI" id="CHEBI:57692"/>
    </ligand>
</feature>
<name>A0AAD4DAK1_9FUNG</name>
<reference evidence="10" key="1">
    <citation type="journal article" date="2020" name="Fungal Divers.">
        <title>Resolving the Mortierellaceae phylogeny through synthesis of multi-gene phylogenetics and phylogenomics.</title>
        <authorList>
            <person name="Vandepol N."/>
            <person name="Liber J."/>
            <person name="Desiro A."/>
            <person name="Na H."/>
            <person name="Kennedy M."/>
            <person name="Barry K."/>
            <person name="Grigoriev I.V."/>
            <person name="Miller A.N."/>
            <person name="O'Donnell K."/>
            <person name="Stajich J.E."/>
            <person name="Bonito G."/>
        </authorList>
    </citation>
    <scope>NUCLEOTIDE SEQUENCE</scope>
    <source>
        <strain evidence="10">NRRL 28262</strain>
    </source>
</reference>
<feature type="binding site" evidence="6">
    <location>
        <position position="311"/>
    </location>
    <ligand>
        <name>FAD</name>
        <dbReference type="ChEBI" id="CHEBI:57692"/>
    </ligand>
</feature>
<evidence type="ECO:0000256" key="6">
    <source>
        <dbReference type="PIRSR" id="PIRSR602081-1"/>
    </source>
</evidence>
<proteinExistence type="inferred from homology"/>
<dbReference type="AlphaFoldDB" id="A0AAD4DAK1"/>
<dbReference type="GO" id="GO:0006139">
    <property type="term" value="P:nucleobase-containing compound metabolic process"/>
    <property type="evidence" value="ECO:0007669"/>
    <property type="project" value="UniProtKB-ARBA"/>
</dbReference>
<keyword evidence="11" id="KW-1185">Reference proteome</keyword>
<dbReference type="GO" id="GO:0005737">
    <property type="term" value="C:cytoplasm"/>
    <property type="evidence" value="ECO:0007669"/>
    <property type="project" value="TreeGrafter"/>
</dbReference>
<dbReference type="Gene3D" id="1.10.579.10">
    <property type="entry name" value="DNA Cyclobutane Dipyrimidine Photolyase, subunit A, domain 3"/>
    <property type="match status" value="1"/>
</dbReference>
<dbReference type="GO" id="GO:0043153">
    <property type="term" value="P:entrainment of circadian clock by photoperiod"/>
    <property type="evidence" value="ECO:0007669"/>
    <property type="project" value="TreeGrafter"/>
</dbReference>
<dbReference type="SUPFAM" id="SSF48173">
    <property type="entry name" value="Cryptochrome/photolyase FAD-binding domain"/>
    <property type="match status" value="1"/>
</dbReference>
<feature type="binding site" evidence="6">
    <location>
        <begin position="473"/>
        <end position="475"/>
    </location>
    <ligand>
        <name>FAD</name>
        <dbReference type="ChEBI" id="CHEBI:57692"/>
    </ligand>
</feature>